<reference evidence="1" key="1">
    <citation type="submission" date="2021-06" db="EMBL/GenBank/DDBJ databases">
        <authorList>
            <person name="Kallberg Y."/>
            <person name="Tangrot J."/>
            <person name="Rosling A."/>
        </authorList>
    </citation>
    <scope>NUCLEOTIDE SEQUENCE</scope>
    <source>
        <strain evidence="1">FL130A</strain>
    </source>
</reference>
<organism evidence="1 2">
    <name type="scientific">Ambispora leptoticha</name>
    <dbReference type="NCBI Taxonomy" id="144679"/>
    <lineage>
        <taxon>Eukaryota</taxon>
        <taxon>Fungi</taxon>
        <taxon>Fungi incertae sedis</taxon>
        <taxon>Mucoromycota</taxon>
        <taxon>Glomeromycotina</taxon>
        <taxon>Glomeromycetes</taxon>
        <taxon>Archaeosporales</taxon>
        <taxon>Ambisporaceae</taxon>
        <taxon>Ambispora</taxon>
    </lineage>
</organism>
<protein>
    <submittedName>
        <fullName evidence="1">8683_t:CDS:1</fullName>
    </submittedName>
</protein>
<comment type="caution">
    <text evidence="1">The sequence shown here is derived from an EMBL/GenBank/DDBJ whole genome shotgun (WGS) entry which is preliminary data.</text>
</comment>
<evidence type="ECO:0000313" key="2">
    <source>
        <dbReference type="Proteomes" id="UP000789508"/>
    </source>
</evidence>
<dbReference type="OrthoDB" id="2411677at2759"/>
<gene>
    <name evidence="1" type="ORF">ALEPTO_LOCUS14352</name>
</gene>
<proteinExistence type="predicted"/>
<feature type="non-terminal residue" evidence="1">
    <location>
        <position position="106"/>
    </location>
</feature>
<name>A0A9N9NZR7_9GLOM</name>
<keyword evidence="2" id="KW-1185">Reference proteome</keyword>
<dbReference type="AlphaFoldDB" id="A0A9N9NZR7"/>
<accession>A0A9N9NZR7</accession>
<dbReference type="EMBL" id="CAJVPS010055108">
    <property type="protein sequence ID" value="CAG8775069.1"/>
    <property type="molecule type" value="Genomic_DNA"/>
</dbReference>
<feature type="non-terminal residue" evidence="1">
    <location>
        <position position="1"/>
    </location>
</feature>
<sequence>IALNKESLTKILNTTSSFYRFTSIKVNSQKSILVTNSIALNKTITFDNEQLTVITNGILFKYLEAWFSTNRKPILVQKKIMAEAVINLKKLQFAYITEKQAIFIIN</sequence>
<dbReference type="Proteomes" id="UP000789508">
    <property type="component" value="Unassembled WGS sequence"/>
</dbReference>
<evidence type="ECO:0000313" key="1">
    <source>
        <dbReference type="EMBL" id="CAG8775069.1"/>
    </source>
</evidence>